<protein>
    <recommendedName>
        <fullName evidence="10">Ig-like domain-containing protein</fullName>
    </recommendedName>
</protein>
<dbReference type="InterPro" id="IPR036179">
    <property type="entry name" value="Ig-like_dom_sf"/>
</dbReference>
<feature type="chain" id="PRO_5025464321" description="Ig-like domain-containing protein" evidence="9">
    <location>
        <begin position="21"/>
        <end position="346"/>
    </location>
</feature>
<keyword evidence="3 9" id="KW-0732">Signal</keyword>
<evidence type="ECO:0000313" key="12">
    <source>
        <dbReference type="Proteomes" id="UP000472267"/>
    </source>
</evidence>
<dbReference type="PANTHER" id="PTHR19433:SF127">
    <property type="entry name" value="NITR9"/>
    <property type="match status" value="1"/>
</dbReference>
<evidence type="ECO:0000256" key="2">
    <source>
        <dbReference type="ARBA" id="ARBA00022475"/>
    </source>
</evidence>
<sequence>MLTPAHFILSLTCLAWGNMALKSQLTLTLSQHQERHFISRNVGEDVILNCSYDAGGESAWLFWYKQPLDQQLRLISSFYVFDTEESFHNEFKNNQRFTQEKANNFYHLVISEVQISDSATYYCASSNAYDVKFTDGVTLIVREPGLSVQAWIDQSVSGAVQLGGSATLRCDVQVEICDGEHSVYWFKNSADHHRRILYEGRARECEKKVNTKTLDCVYHLDLKGLNQSHAGNYYCALVACGNILFGNGTMLGFDDGVNSQVVVDVLIGALAFSTILSVALSGLVYKVNQKNSFQSTGTVLETLHLSGESQETDNLHYAALSLNTSKRLRTQSNPAEDGCVYASVMK</sequence>
<name>A0A672GV45_SALFA</name>
<dbReference type="InterPro" id="IPR007110">
    <property type="entry name" value="Ig-like_dom"/>
</dbReference>
<evidence type="ECO:0000256" key="7">
    <source>
        <dbReference type="ARBA" id="ARBA00023180"/>
    </source>
</evidence>
<dbReference type="AlphaFoldDB" id="A0A672GV45"/>
<dbReference type="InParanoid" id="A0A672GV45"/>
<feature type="signal peptide" evidence="9">
    <location>
        <begin position="1"/>
        <end position="20"/>
    </location>
</feature>
<accession>A0A672GV45</accession>
<dbReference type="Gene3D" id="2.60.40.10">
    <property type="entry name" value="Immunoglobulins"/>
    <property type="match status" value="2"/>
</dbReference>
<feature type="domain" description="Ig-like" evidence="10">
    <location>
        <begin position="43"/>
        <end position="134"/>
    </location>
</feature>
<dbReference type="SMART" id="SM00406">
    <property type="entry name" value="IGv"/>
    <property type="match status" value="1"/>
</dbReference>
<dbReference type="Pfam" id="PF07686">
    <property type="entry name" value="V-set"/>
    <property type="match status" value="2"/>
</dbReference>
<gene>
    <name evidence="11" type="primary">LOC115395896</name>
</gene>
<dbReference type="GO" id="GO:0002376">
    <property type="term" value="P:immune system process"/>
    <property type="evidence" value="ECO:0007669"/>
    <property type="project" value="UniProtKB-KW"/>
</dbReference>
<dbReference type="OMA" id="CASSNAY"/>
<dbReference type="InterPro" id="IPR003599">
    <property type="entry name" value="Ig_sub"/>
</dbReference>
<dbReference type="PANTHER" id="PTHR19433">
    <property type="entry name" value="T-CELL RECEPTOR ALPHA CHAIN V REGION-RELATED"/>
    <property type="match status" value="1"/>
</dbReference>
<feature type="domain" description="Ig-like" evidence="10">
    <location>
        <begin position="144"/>
        <end position="235"/>
    </location>
</feature>
<keyword evidence="8" id="KW-0812">Transmembrane</keyword>
<reference evidence="11" key="2">
    <citation type="submission" date="2025-08" db="UniProtKB">
        <authorList>
            <consortium name="Ensembl"/>
        </authorList>
    </citation>
    <scope>IDENTIFICATION</scope>
</reference>
<proteinExistence type="predicted"/>
<keyword evidence="8" id="KW-1133">Transmembrane helix</keyword>
<reference evidence="11" key="3">
    <citation type="submission" date="2025-09" db="UniProtKB">
        <authorList>
            <consortium name="Ensembl"/>
        </authorList>
    </citation>
    <scope>IDENTIFICATION</scope>
</reference>
<dbReference type="Ensembl" id="ENSSFAT00005015960.1">
    <property type="protein sequence ID" value="ENSSFAP00005015334.1"/>
    <property type="gene ID" value="ENSSFAG00005008204.1"/>
</dbReference>
<dbReference type="PROSITE" id="PS50835">
    <property type="entry name" value="IG_LIKE"/>
    <property type="match status" value="2"/>
</dbReference>
<evidence type="ECO:0000313" key="11">
    <source>
        <dbReference type="Ensembl" id="ENSSFAP00005015334.1"/>
    </source>
</evidence>
<dbReference type="FunCoup" id="A0A672GV45">
    <property type="interactions" value="95"/>
</dbReference>
<dbReference type="GO" id="GO:0005886">
    <property type="term" value="C:plasma membrane"/>
    <property type="evidence" value="ECO:0007669"/>
    <property type="project" value="UniProtKB-SubCell"/>
</dbReference>
<dbReference type="GO" id="GO:0009617">
    <property type="term" value="P:response to bacterium"/>
    <property type="evidence" value="ECO:0007669"/>
    <property type="project" value="TreeGrafter"/>
</dbReference>
<evidence type="ECO:0000256" key="1">
    <source>
        <dbReference type="ARBA" id="ARBA00004236"/>
    </source>
</evidence>
<organism evidence="11 12">
    <name type="scientific">Salarias fasciatus</name>
    <name type="common">Jewelled blenny</name>
    <name type="synonym">Blennius fasciatus</name>
    <dbReference type="NCBI Taxonomy" id="181472"/>
    <lineage>
        <taxon>Eukaryota</taxon>
        <taxon>Metazoa</taxon>
        <taxon>Chordata</taxon>
        <taxon>Craniata</taxon>
        <taxon>Vertebrata</taxon>
        <taxon>Euteleostomi</taxon>
        <taxon>Actinopterygii</taxon>
        <taxon>Neopterygii</taxon>
        <taxon>Teleostei</taxon>
        <taxon>Neoteleostei</taxon>
        <taxon>Acanthomorphata</taxon>
        <taxon>Ovalentaria</taxon>
        <taxon>Blenniimorphae</taxon>
        <taxon>Blenniiformes</taxon>
        <taxon>Blennioidei</taxon>
        <taxon>Blenniidae</taxon>
        <taxon>Salariinae</taxon>
        <taxon>Salarias</taxon>
    </lineage>
</organism>
<evidence type="ECO:0000256" key="6">
    <source>
        <dbReference type="ARBA" id="ARBA00023157"/>
    </source>
</evidence>
<reference evidence="11" key="1">
    <citation type="submission" date="2019-06" db="EMBL/GenBank/DDBJ databases">
        <authorList>
            <consortium name="Wellcome Sanger Institute Data Sharing"/>
        </authorList>
    </citation>
    <scope>NUCLEOTIDE SEQUENCE [LARGE SCALE GENOMIC DNA]</scope>
</reference>
<dbReference type="SMART" id="SM00409">
    <property type="entry name" value="IG"/>
    <property type="match status" value="2"/>
</dbReference>
<comment type="subcellular location">
    <subcellularLocation>
        <location evidence="1">Cell membrane</location>
    </subcellularLocation>
</comment>
<keyword evidence="2" id="KW-1003">Cell membrane</keyword>
<feature type="transmembrane region" description="Helical" evidence="8">
    <location>
        <begin position="265"/>
        <end position="285"/>
    </location>
</feature>
<evidence type="ECO:0000256" key="9">
    <source>
        <dbReference type="SAM" id="SignalP"/>
    </source>
</evidence>
<keyword evidence="7" id="KW-0325">Glycoprotein</keyword>
<evidence type="ECO:0000256" key="5">
    <source>
        <dbReference type="ARBA" id="ARBA00023136"/>
    </source>
</evidence>
<dbReference type="SUPFAM" id="SSF48726">
    <property type="entry name" value="Immunoglobulin"/>
    <property type="match status" value="2"/>
</dbReference>
<evidence type="ECO:0000256" key="4">
    <source>
        <dbReference type="ARBA" id="ARBA00022859"/>
    </source>
</evidence>
<dbReference type="InterPro" id="IPR013106">
    <property type="entry name" value="Ig_V-set"/>
</dbReference>
<dbReference type="InterPro" id="IPR013783">
    <property type="entry name" value="Ig-like_fold"/>
</dbReference>
<evidence type="ECO:0000256" key="3">
    <source>
        <dbReference type="ARBA" id="ARBA00022729"/>
    </source>
</evidence>
<keyword evidence="12" id="KW-1185">Reference proteome</keyword>
<dbReference type="Proteomes" id="UP000472267">
    <property type="component" value="Chromosome 10"/>
</dbReference>
<keyword evidence="5 8" id="KW-0472">Membrane</keyword>
<dbReference type="InterPro" id="IPR052051">
    <property type="entry name" value="TCR_complex_component"/>
</dbReference>
<evidence type="ECO:0000256" key="8">
    <source>
        <dbReference type="SAM" id="Phobius"/>
    </source>
</evidence>
<keyword evidence="6" id="KW-1015">Disulfide bond</keyword>
<evidence type="ECO:0000259" key="10">
    <source>
        <dbReference type="PROSITE" id="PS50835"/>
    </source>
</evidence>
<keyword evidence="4" id="KW-0391">Immunity</keyword>